<gene>
    <name evidence="1" type="ORF">CTRU02_207348</name>
</gene>
<reference evidence="1 2" key="1">
    <citation type="journal article" date="2020" name="Phytopathology">
        <title>Genome Sequence Resources of Colletotrichum truncatum, C. plurivorum, C. musicola, and C. sojae: Four Species Pathogenic to Soybean (Glycine max).</title>
        <authorList>
            <person name="Rogerio F."/>
            <person name="Boufleur T.R."/>
            <person name="Ciampi-Guillardi M."/>
            <person name="Sukno S.A."/>
            <person name="Thon M.R."/>
            <person name="Massola Junior N.S."/>
            <person name="Baroncelli R."/>
        </authorList>
    </citation>
    <scope>NUCLEOTIDE SEQUENCE [LARGE SCALE GENOMIC DNA]</scope>
    <source>
        <strain evidence="1 2">CMES1059</strain>
    </source>
</reference>
<evidence type="ECO:0000313" key="2">
    <source>
        <dbReference type="Proteomes" id="UP000805649"/>
    </source>
</evidence>
<evidence type="ECO:0000313" key="1">
    <source>
        <dbReference type="EMBL" id="KAL0937617.1"/>
    </source>
</evidence>
<proteinExistence type="predicted"/>
<dbReference type="Proteomes" id="UP000805649">
    <property type="component" value="Unassembled WGS sequence"/>
</dbReference>
<dbReference type="EMBL" id="VUJX02000004">
    <property type="protein sequence ID" value="KAL0937617.1"/>
    <property type="molecule type" value="Genomic_DNA"/>
</dbReference>
<keyword evidence="2" id="KW-1185">Reference proteome</keyword>
<name>A0ACC3Z0K0_COLTU</name>
<sequence>MGPTNTDAMIVNQSQWSRIRAAGSSRRSRFIIGALILFLASAALVLQPRWHIATSGLHMGKTPRPTPSSAPELKPSPASSPPAEIGSDAEQELMTAVLSPDEDNVLLSIGSPIFTSPNGRYSLTLQPDGDLVLSHDDGTGVARPLWWTGTGDRHPGGRTVSVEKHKGHIRIVINATLKNTWVRLWHSDLEPACKNSRGAKARDVESAPTSSKRVLKKTPGQLELSDDGQLTLAGVCDLYVPPNVREKDRSLAVIVAGLYRTNHVTCKSHMEQLIADHPSFSRIDVFAYILYENADIDVHKRTPESIQAELRNCYGQHLKSVDVVPVAEAEVEYPGGMMAMLAPCGDRLRRLNCQLRTISLAAEKWWAWTITNGFTHDTVLRIRPDTSFSARPEFKSLEELGNTLVLPHPKGEHYFYCARMRGSVGVGPTDQIAYGTAAAMQHWLYMYERFAQIVDMASNPDRPALRDFSGCEDMPSGPLANECPRPAPCSIECIVAWYLDARGVDFRIEWGWQANPLRWKDIGMIGAEEERMADQHQADKDEGMQWA</sequence>
<accession>A0ACC3Z0K0</accession>
<organism evidence="1 2">
    <name type="scientific">Colletotrichum truncatum</name>
    <name type="common">Anthracnose fungus</name>
    <name type="synonym">Colletotrichum capsici</name>
    <dbReference type="NCBI Taxonomy" id="5467"/>
    <lineage>
        <taxon>Eukaryota</taxon>
        <taxon>Fungi</taxon>
        <taxon>Dikarya</taxon>
        <taxon>Ascomycota</taxon>
        <taxon>Pezizomycotina</taxon>
        <taxon>Sordariomycetes</taxon>
        <taxon>Hypocreomycetidae</taxon>
        <taxon>Glomerellales</taxon>
        <taxon>Glomerellaceae</taxon>
        <taxon>Colletotrichum</taxon>
        <taxon>Colletotrichum truncatum species complex</taxon>
    </lineage>
</organism>
<comment type="caution">
    <text evidence="1">The sequence shown here is derived from an EMBL/GenBank/DDBJ whole genome shotgun (WGS) entry which is preliminary data.</text>
</comment>
<protein>
    <submittedName>
        <fullName evidence="1">Uncharacterized protein</fullName>
    </submittedName>
</protein>